<dbReference type="AlphaFoldDB" id="A0A6J5ZEG0"/>
<name>A0A6J5ZEG0_9ZZZZ</name>
<protein>
    <submittedName>
        <fullName evidence="2">Unannotated protein</fullName>
    </submittedName>
</protein>
<keyword evidence="1" id="KW-0472">Membrane</keyword>
<proteinExistence type="predicted"/>
<feature type="transmembrane region" description="Helical" evidence="1">
    <location>
        <begin position="135"/>
        <end position="156"/>
    </location>
</feature>
<accession>A0A6J5ZEG0</accession>
<feature type="transmembrane region" description="Helical" evidence="1">
    <location>
        <begin position="71"/>
        <end position="94"/>
    </location>
</feature>
<keyword evidence="1" id="KW-0812">Transmembrane</keyword>
<evidence type="ECO:0000313" key="2">
    <source>
        <dbReference type="EMBL" id="CAB4339796.1"/>
    </source>
</evidence>
<keyword evidence="1" id="KW-1133">Transmembrane helix</keyword>
<evidence type="ECO:0000256" key="1">
    <source>
        <dbReference type="SAM" id="Phobius"/>
    </source>
</evidence>
<organism evidence="2">
    <name type="scientific">freshwater metagenome</name>
    <dbReference type="NCBI Taxonomy" id="449393"/>
    <lineage>
        <taxon>unclassified sequences</taxon>
        <taxon>metagenomes</taxon>
        <taxon>ecological metagenomes</taxon>
    </lineage>
</organism>
<reference evidence="2" key="1">
    <citation type="submission" date="2020-05" db="EMBL/GenBank/DDBJ databases">
        <authorList>
            <person name="Chiriac C."/>
            <person name="Salcher M."/>
            <person name="Ghai R."/>
            <person name="Kavagutti S V."/>
        </authorList>
    </citation>
    <scope>NUCLEOTIDE SEQUENCE</scope>
</reference>
<sequence length="251" mass="28398">MPKAKKSTEHLELAAALEEWAQRHQVSADPYVVRLANSLRTRRDLAMWASLNPMEFLPNPEIHKMRSAETIANFLAVVRNSIVFLPVALTWIAVSKATTAFAEYTSSNSIAVVNFLEFWQNGYGVLAKEWTIGRVAFIDFALILVVILLTLFTAYLSRRNQHLRQSASTSLDSERTTLALDISAYLFSKQTLTPLTMTASMATSLRQLLNATESLEKSTSTLEKKFKELPTNRELLTEIKNIKNELFKKQK</sequence>
<gene>
    <name evidence="2" type="ORF">UFOPK4080_00817</name>
</gene>
<dbReference type="EMBL" id="CAESAG010000132">
    <property type="protein sequence ID" value="CAB4339796.1"/>
    <property type="molecule type" value="Genomic_DNA"/>
</dbReference>